<sequence>MGSNDRDDDDDDDEILMAASAWASAQDEDEGSSSSTDDNRHEVIIESKKQKSTKKKVSGTDKGQSTLHDDNNTQCNRNTLPTPNISETTTATRTATTYSLHLKNIPYDASQSDIRFAFLEKRCNVTSVRLVYDRDQKTGEKHFRGVAFVDLADEESYQRGITEFHNKAFLGKGRRVSVRPTRTKSELSDIVRRTEEKVANLIARSKEKKKEDGDDAVVDGDKRGDSSAKGKKTKDTKNKNKRRRSDSTDNNTNSSSTGDTQGSTKDMEHKKHKKETSDATKLDSQHRDGHARTTDRPESKTKKQHDTKSNVKAPEDANEALVSPITKATNRTMPKKGAASPKHGKRATPKSEGSPPVKLTKKQRAKKAAVLRMLKFKGKKNKK</sequence>
<dbReference type="AlphaFoldDB" id="A0ABD3MGE0"/>
<dbReference type="PROSITE" id="PS50102">
    <property type="entry name" value="RRM"/>
    <property type="match status" value="1"/>
</dbReference>
<dbReference type="EMBL" id="JALLBG020000130">
    <property type="protein sequence ID" value="KAL3763014.1"/>
    <property type="molecule type" value="Genomic_DNA"/>
</dbReference>
<dbReference type="GO" id="GO:0003723">
    <property type="term" value="F:RNA binding"/>
    <property type="evidence" value="ECO:0007669"/>
    <property type="project" value="UniProtKB-UniRule"/>
</dbReference>
<dbReference type="Gene3D" id="3.30.70.330">
    <property type="match status" value="1"/>
</dbReference>
<feature type="region of interest" description="Disordered" evidence="2">
    <location>
        <begin position="202"/>
        <end position="367"/>
    </location>
</feature>
<dbReference type="SUPFAM" id="SSF54928">
    <property type="entry name" value="RNA-binding domain, RBD"/>
    <property type="match status" value="1"/>
</dbReference>
<dbReference type="Proteomes" id="UP001530293">
    <property type="component" value="Unassembled WGS sequence"/>
</dbReference>
<comment type="caution">
    <text evidence="4">The sequence shown here is derived from an EMBL/GenBank/DDBJ whole genome shotgun (WGS) entry which is preliminary data.</text>
</comment>
<evidence type="ECO:0000256" key="2">
    <source>
        <dbReference type="SAM" id="MobiDB-lite"/>
    </source>
</evidence>
<dbReference type="InterPro" id="IPR035979">
    <property type="entry name" value="RBD_domain_sf"/>
</dbReference>
<feature type="compositionally biased region" description="Polar residues" evidence="2">
    <location>
        <begin position="61"/>
        <end position="86"/>
    </location>
</feature>
<feature type="compositionally biased region" description="Basic and acidic residues" evidence="2">
    <location>
        <begin position="265"/>
        <end position="315"/>
    </location>
</feature>
<feature type="compositionally biased region" description="Basic and acidic residues" evidence="2">
    <location>
        <begin position="37"/>
        <end position="49"/>
    </location>
</feature>
<feature type="compositionally biased region" description="Basic and acidic residues" evidence="2">
    <location>
        <begin position="219"/>
        <end position="238"/>
    </location>
</feature>
<organism evidence="4 5">
    <name type="scientific">Discostella pseudostelligera</name>
    <dbReference type="NCBI Taxonomy" id="259834"/>
    <lineage>
        <taxon>Eukaryota</taxon>
        <taxon>Sar</taxon>
        <taxon>Stramenopiles</taxon>
        <taxon>Ochrophyta</taxon>
        <taxon>Bacillariophyta</taxon>
        <taxon>Coscinodiscophyceae</taxon>
        <taxon>Thalassiosirophycidae</taxon>
        <taxon>Stephanodiscales</taxon>
        <taxon>Stephanodiscaceae</taxon>
        <taxon>Discostella</taxon>
    </lineage>
</organism>
<feature type="domain" description="RRM" evidence="3">
    <location>
        <begin position="98"/>
        <end position="183"/>
    </location>
</feature>
<name>A0ABD3MGE0_9STRA</name>
<feature type="compositionally biased region" description="Basic and acidic residues" evidence="2">
    <location>
        <begin position="202"/>
        <end position="212"/>
    </location>
</feature>
<dbReference type="Pfam" id="PF00076">
    <property type="entry name" value="RRM_1"/>
    <property type="match status" value="1"/>
</dbReference>
<evidence type="ECO:0000259" key="3">
    <source>
        <dbReference type="PROSITE" id="PS50102"/>
    </source>
</evidence>
<proteinExistence type="predicted"/>
<feature type="compositionally biased region" description="Low complexity" evidence="2">
    <location>
        <begin position="248"/>
        <end position="264"/>
    </location>
</feature>
<accession>A0ABD3MGE0</accession>
<dbReference type="CDD" id="cd00590">
    <property type="entry name" value="RRM_SF"/>
    <property type="match status" value="1"/>
</dbReference>
<keyword evidence="5" id="KW-1185">Reference proteome</keyword>
<feature type="region of interest" description="Disordered" evidence="2">
    <location>
        <begin position="1"/>
        <end position="86"/>
    </location>
</feature>
<evidence type="ECO:0000313" key="4">
    <source>
        <dbReference type="EMBL" id="KAL3763014.1"/>
    </source>
</evidence>
<dbReference type="SMART" id="SM00360">
    <property type="entry name" value="RRM"/>
    <property type="match status" value="1"/>
</dbReference>
<protein>
    <recommendedName>
        <fullName evidence="3">RRM domain-containing protein</fullName>
    </recommendedName>
</protein>
<keyword evidence="1" id="KW-0694">RNA-binding</keyword>
<reference evidence="4 5" key="1">
    <citation type="submission" date="2024-10" db="EMBL/GenBank/DDBJ databases">
        <title>Updated reference genomes for cyclostephanoid diatoms.</title>
        <authorList>
            <person name="Roberts W.R."/>
            <person name="Alverson A.J."/>
        </authorList>
    </citation>
    <scope>NUCLEOTIDE SEQUENCE [LARGE SCALE GENOMIC DNA]</scope>
    <source>
        <strain evidence="4 5">AJA232-27</strain>
    </source>
</reference>
<gene>
    <name evidence="4" type="ORF">ACHAWU_001161</name>
</gene>
<evidence type="ECO:0000256" key="1">
    <source>
        <dbReference type="PROSITE-ProRule" id="PRU00176"/>
    </source>
</evidence>
<evidence type="ECO:0000313" key="5">
    <source>
        <dbReference type="Proteomes" id="UP001530293"/>
    </source>
</evidence>
<dbReference type="InterPro" id="IPR012677">
    <property type="entry name" value="Nucleotide-bd_a/b_plait_sf"/>
</dbReference>
<dbReference type="InterPro" id="IPR000504">
    <property type="entry name" value="RRM_dom"/>
</dbReference>
<feature type="compositionally biased region" description="Acidic residues" evidence="2">
    <location>
        <begin position="1"/>
        <end position="15"/>
    </location>
</feature>